<dbReference type="Proteomes" id="UP000002320">
    <property type="component" value="Unassembled WGS sequence"/>
</dbReference>
<gene>
    <name evidence="2" type="primary">6053720</name>
    <name evidence="1" type="ORF">CpipJ_CPIJ019492</name>
</gene>
<reference evidence="1" key="1">
    <citation type="submission" date="2007-03" db="EMBL/GenBank/DDBJ databases">
        <title>Annotation of Culex pipiens quinquefasciatus.</title>
        <authorList>
            <consortium name="The Broad Institute Genome Sequencing Platform"/>
            <person name="Atkinson P.W."/>
            <person name="Hemingway J."/>
            <person name="Christensen B.M."/>
            <person name="Higgs S."/>
            <person name="Kodira C."/>
            <person name="Hannick L."/>
            <person name="Megy K."/>
            <person name="O'Leary S."/>
            <person name="Pearson M."/>
            <person name="Haas B.J."/>
            <person name="Mauceli E."/>
            <person name="Wortman J.R."/>
            <person name="Lee N.H."/>
            <person name="Guigo R."/>
            <person name="Stanke M."/>
            <person name="Alvarado L."/>
            <person name="Amedeo P."/>
            <person name="Antoine C.H."/>
            <person name="Arensburger P."/>
            <person name="Bidwell S.L."/>
            <person name="Crawford M."/>
            <person name="Camaro F."/>
            <person name="Devon K."/>
            <person name="Engels R."/>
            <person name="Hammond M."/>
            <person name="Howarth C."/>
            <person name="Koehrsen M."/>
            <person name="Lawson D."/>
            <person name="Montgomery P."/>
            <person name="Nene V."/>
            <person name="Nusbaum C."/>
            <person name="Puiu D."/>
            <person name="Romero-Severson J."/>
            <person name="Severson D.W."/>
            <person name="Shumway M."/>
            <person name="Sisk P."/>
            <person name="Stolte C."/>
            <person name="Zeng Q."/>
            <person name="Eisenstadt E."/>
            <person name="Fraser-Liggett C."/>
            <person name="Strausberg R."/>
            <person name="Galagan J."/>
            <person name="Birren B."/>
            <person name="Collins F.H."/>
        </authorList>
    </citation>
    <scope>NUCLEOTIDE SEQUENCE [LARGE SCALE GENOMIC DNA]</scope>
    <source>
        <strain evidence="1">JHB</strain>
    </source>
</reference>
<dbReference type="InterPro" id="IPR013083">
    <property type="entry name" value="Znf_RING/FYVE/PHD"/>
</dbReference>
<evidence type="ECO:0000313" key="2">
    <source>
        <dbReference type="EnsemblMetazoa" id="CPIJ019492-PA"/>
    </source>
</evidence>
<dbReference type="CDD" id="cd15489">
    <property type="entry name" value="PHD_SF"/>
    <property type="match status" value="1"/>
</dbReference>
<name>B0XJD6_CULQU</name>
<reference evidence="2" key="2">
    <citation type="submission" date="2021-02" db="UniProtKB">
        <authorList>
            <consortium name="EnsemblMetazoa"/>
        </authorList>
    </citation>
    <scope>IDENTIFICATION</scope>
    <source>
        <strain evidence="2">JHB</strain>
    </source>
</reference>
<protein>
    <recommendedName>
        <fullName evidence="4">PHD-type domain-containing protein</fullName>
    </recommendedName>
</protein>
<organism>
    <name type="scientific">Culex quinquefasciatus</name>
    <name type="common">Southern house mosquito</name>
    <name type="synonym">Culex pungens</name>
    <dbReference type="NCBI Taxonomy" id="7176"/>
    <lineage>
        <taxon>Eukaryota</taxon>
        <taxon>Metazoa</taxon>
        <taxon>Ecdysozoa</taxon>
        <taxon>Arthropoda</taxon>
        <taxon>Hexapoda</taxon>
        <taxon>Insecta</taxon>
        <taxon>Pterygota</taxon>
        <taxon>Neoptera</taxon>
        <taxon>Endopterygota</taxon>
        <taxon>Diptera</taxon>
        <taxon>Nematocera</taxon>
        <taxon>Culicoidea</taxon>
        <taxon>Culicidae</taxon>
        <taxon>Culicinae</taxon>
        <taxon>Culicini</taxon>
        <taxon>Culex</taxon>
        <taxon>Culex</taxon>
    </lineage>
</organism>
<dbReference type="HOGENOM" id="CLU_950771_0_0_1"/>
<dbReference type="AlphaFoldDB" id="B0XJD6"/>
<dbReference type="EMBL" id="DS233491">
    <property type="protein sequence ID" value="EDS30224.1"/>
    <property type="molecule type" value="Genomic_DNA"/>
</dbReference>
<accession>B0XJD6</accession>
<dbReference type="KEGG" id="cqu:CpipJ_CPIJ019492"/>
<proteinExistence type="predicted"/>
<dbReference type="InterPro" id="IPR011011">
    <property type="entry name" value="Znf_FYVE_PHD"/>
</dbReference>
<keyword evidence="3" id="KW-1185">Reference proteome</keyword>
<evidence type="ECO:0000313" key="1">
    <source>
        <dbReference type="EMBL" id="EDS30224.1"/>
    </source>
</evidence>
<dbReference type="InParanoid" id="B0XJD6"/>
<dbReference type="VEuPathDB" id="VectorBase:CPIJ019492"/>
<dbReference type="Gene3D" id="3.30.40.10">
    <property type="entry name" value="Zinc/RING finger domain, C3HC4 (zinc finger)"/>
    <property type="match status" value="1"/>
</dbReference>
<evidence type="ECO:0000313" key="3">
    <source>
        <dbReference type="Proteomes" id="UP000002320"/>
    </source>
</evidence>
<dbReference type="EnsemblMetazoa" id="CPIJ019492-RA">
    <property type="protein sequence ID" value="CPIJ019492-PA"/>
    <property type="gene ID" value="CPIJ019492"/>
</dbReference>
<dbReference type="SUPFAM" id="SSF57903">
    <property type="entry name" value="FYVE/PHD zinc finger"/>
    <property type="match status" value="1"/>
</dbReference>
<dbReference type="eggNOG" id="ENOG502TC7B">
    <property type="taxonomic scope" value="Eukaryota"/>
</dbReference>
<sequence>MPKSSNCDAEVCLGKAANRSPRVRCEICSTSVHLKCANLDNTVVKPLRDSAGLCWLCPNCRDPEKRKSTSNSNTIDLILQRSTSTLKLVGALMDTVQILSRLIRTMCSRPVCSAGRPSALDDEFPGNHDPLNFTEIFESIMNAELENWLNDVTVLRAGQPTVDEAVFVQFMNNRLTGAARVRNKCLKKPCGCTQVITIQVSEAEAEENVIKTEEIVVIKITKIETMNNKMVISKVTITSSSKATTRIEATVEIEVINITEEVVIEELLTWFRKIRDPNNSNNNNLSNHVKRLM</sequence>
<evidence type="ECO:0008006" key="4">
    <source>
        <dbReference type="Google" id="ProtNLM"/>
    </source>
</evidence>